<evidence type="ECO:0000313" key="1">
    <source>
        <dbReference type="EMBL" id="KAH9367351.1"/>
    </source>
</evidence>
<keyword evidence="2" id="KW-1185">Reference proteome</keyword>
<dbReference type="AlphaFoldDB" id="A0A9J6FX05"/>
<name>A0A9J6FX05_HAELO</name>
<dbReference type="OrthoDB" id="6512014at2759"/>
<evidence type="ECO:0000313" key="2">
    <source>
        <dbReference type="Proteomes" id="UP000821853"/>
    </source>
</evidence>
<accession>A0A9J6FX05</accession>
<proteinExistence type="predicted"/>
<comment type="caution">
    <text evidence="1">The sequence shown here is derived from an EMBL/GenBank/DDBJ whole genome shotgun (WGS) entry which is preliminary data.</text>
</comment>
<organism evidence="1 2">
    <name type="scientific">Haemaphysalis longicornis</name>
    <name type="common">Bush tick</name>
    <dbReference type="NCBI Taxonomy" id="44386"/>
    <lineage>
        <taxon>Eukaryota</taxon>
        <taxon>Metazoa</taxon>
        <taxon>Ecdysozoa</taxon>
        <taxon>Arthropoda</taxon>
        <taxon>Chelicerata</taxon>
        <taxon>Arachnida</taxon>
        <taxon>Acari</taxon>
        <taxon>Parasitiformes</taxon>
        <taxon>Ixodida</taxon>
        <taxon>Ixodoidea</taxon>
        <taxon>Ixodidae</taxon>
        <taxon>Haemaphysalinae</taxon>
        <taxon>Haemaphysalis</taxon>
    </lineage>
</organism>
<dbReference type="VEuPathDB" id="VectorBase:HLOH_065152"/>
<gene>
    <name evidence="1" type="ORF">HPB48_013685</name>
</gene>
<dbReference type="EMBL" id="JABSTR010000004">
    <property type="protein sequence ID" value="KAH9367351.1"/>
    <property type="molecule type" value="Genomic_DNA"/>
</dbReference>
<sequence length="181" mass="20875">MYRNIATTRGLTRQDVEDPDKVKQLIEHDLGFLIGVPSTVQYWHKRKSELFAIIRQLGKLRVFLMLSAYQVHWPYLLKLLAKLQLRLQELGVDEGEMIQSYAATLVNSDLGSCENSLNTSLGLFWKCCETPGLACFSRTTWWNAHLFLWLNQALDEEVSNDFMPNTVRTTENLRSVDHDAL</sequence>
<protein>
    <submittedName>
        <fullName evidence="1">Uncharacterized protein</fullName>
    </submittedName>
</protein>
<dbReference type="Proteomes" id="UP000821853">
    <property type="component" value="Chromosome 2"/>
</dbReference>
<reference evidence="1 2" key="1">
    <citation type="journal article" date="2020" name="Cell">
        <title>Large-Scale Comparative Analyses of Tick Genomes Elucidate Their Genetic Diversity and Vector Capacities.</title>
        <authorList>
            <consortium name="Tick Genome and Microbiome Consortium (TIGMIC)"/>
            <person name="Jia N."/>
            <person name="Wang J."/>
            <person name="Shi W."/>
            <person name="Du L."/>
            <person name="Sun Y."/>
            <person name="Zhan W."/>
            <person name="Jiang J.F."/>
            <person name="Wang Q."/>
            <person name="Zhang B."/>
            <person name="Ji P."/>
            <person name="Bell-Sakyi L."/>
            <person name="Cui X.M."/>
            <person name="Yuan T.T."/>
            <person name="Jiang B.G."/>
            <person name="Yang W.F."/>
            <person name="Lam T.T."/>
            <person name="Chang Q.C."/>
            <person name="Ding S.J."/>
            <person name="Wang X.J."/>
            <person name="Zhu J.G."/>
            <person name="Ruan X.D."/>
            <person name="Zhao L."/>
            <person name="Wei J.T."/>
            <person name="Ye R.Z."/>
            <person name="Que T.C."/>
            <person name="Du C.H."/>
            <person name="Zhou Y.H."/>
            <person name="Cheng J.X."/>
            <person name="Dai P.F."/>
            <person name="Guo W.B."/>
            <person name="Han X.H."/>
            <person name="Huang E.J."/>
            <person name="Li L.F."/>
            <person name="Wei W."/>
            <person name="Gao Y.C."/>
            <person name="Liu J.Z."/>
            <person name="Shao H.Z."/>
            <person name="Wang X."/>
            <person name="Wang C.C."/>
            <person name="Yang T.C."/>
            <person name="Huo Q.B."/>
            <person name="Li W."/>
            <person name="Chen H.Y."/>
            <person name="Chen S.E."/>
            <person name="Zhou L.G."/>
            <person name="Ni X.B."/>
            <person name="Tian J.H."/>
            <person name="Sheng Y."/>
            <person name="Liu T."/>
            <person name="Pan Y.S."/>
            <person name="Xia L.Y."/>
            <person name="Li J."/>
            <person name="Zhao F."/>
            <person name="Cao W.C."/>
        </authorList>
    </citation>
    <scope>NUCLEOTIDE SEQUENCE [LARGE SCALE GENOMIC DNA]</scope>
    <source>
        <strain evidence="1">HaeL-2018</strain>
    </source>
</reference>